<dbReference type="GO" id="GO:0033588">
    <property type="term" value="C:elongator holoenzyme complex"/>
    <property type="evidence" value="ECO:0007669"/>
    <property type="project" value="InterPro"/>
</dbReference>
<dbReference type="EMBL" id="KN729978">
    <property type="protein sequence ID" value="KIH61603.1"/>
    <property type="molecule type" value="Genomic_DNA"/>
</dbReference>
<proteinExistence type="predicted"/>
<organism evidence="3 4">
    <name type="scientific">Ancylostoma duodenale</name>
    <dbReference type="NCBI Taxonomy" id="51022"/>
    <lineage>
        <taxon>Eukaryota</taxon>
        <taxon>Metazoa</taxon>
        <taxon>Ecdysozoa</taxon>
        <taxon>Nematoda</taxon>
        <taxon>Chromadorea</taxon>
        <taxon>Rhabditida</taxon>
        <taxon>Rhabditina</taxon>
        <taxon>Rhabditomorpha</taxon>
        <taxon>Strongyloidea</taxon>
        <taxon>Ancylostomatidae</taxon>
        <taxon>Ancylostomatinae</taxon>
        <taxon>Ancylostoma</taxon>
    </lineage>
</organism>
<name>A0A0C2CX78_9BILA</name>
<evidence type="ECO:0000313" key="4">
    <source>
        <dbReference type="Proteomes" id="UP000054047"/>
    </source>
</evidence>
<evidence type="ECO:0000313" key="3">
    <source>
        <dbReference type="EMBL" id="KIH61603.1"/>
    </source>
</evidence>
<dbReference type="GO" id="GO:0005829">
    <property type="term" value="C:cytosol"/>
    <property type="evidence" value="ECO:0007669"/>
    <property type="project" value="TreeGrafter"/>
</dbReference>
<dbReference type="InterPro" id="IPR006849">
    <property type="entry name" value="Elp1"/>
</dbReference>
<feature type="region of interest" description="Disordered" evidence="1">
    <location>
        <begin position="135"/>
        <end position="155"/>
    </location>
</feature>
<dbReference type="Pfam" id="PF23936">
    <property type="entry name" value="HB_ELP1"/>
    <property type="match status" value="1"/>
</dbReference>
<dbReference type="GO" id="GO:0000049">
    <property type="term" value="F:tRNA binding"/>
    <property type="evidence" value="ECO:0007669"/>
    <property type="project" value="TreeGrafter"/>
</dbReference>
<dbReference type="GO" id="GO:0002926">
    <property type="term" value="P:tRNA wobble base 5-methoxycarbonylmethyl-2-thiouridinylation"/>
    <property type="evidence" value="ECO:0007669"/>
    <property type="project" value="TreeGrafter"/>
</dbReference>
<accession>A0A0C2CX78</accession>
<dbReference type="InterPro" id="IPR056169">
    <property type="entry name" value="HB_ELP1"/>
</dbReference>
<dbReference type="PANTHER" id="PTHR12747">
    <property type="entry name" value="ELONGATOR COMPLEX PROTEIN 1"/>
    <property type="match status" value="1"/>
</dbReference>
<dbReference type="AlphaFoldDB" id="A0A0C2CX78"/>
<gene>
    <name evidence="3" type="ORF">ANCDUO_08121</name>
</gene>
<protein>
    <recommendedName>
        <fullName evidence="2">ELP1 three-helical bundle domain-containing protein</fullName>
    </recommendedName>
</protein>
<dbReference type="UniPathway" id="UPA00988"/>
<evidence type="ECO:0000256" key="1">
    <source>
        <dbReference type="SAM" id="MobiDB-lite"/>
    </source>
</evidence>
<keyword evidence="4" id="KW-1185">Reference proteome</keyword>
<sequence length="372" mass="41509">MSAALKSSGRWADAAKALEFAEAPVVSICDAYAKAGLWMNAVDCLRRGEDINCNFVKDLLKQRAQGILDEVVRKSEEIERYAKRLELVRSIKEERITKIKDGVESGKDLEDIDVFSDAGSAMSVVSRRTTKSGVSRASTTATVRKRKQIERKKSSLKEGGEYEDSALLLAIAAHYKWINDIIAELVELLPALVRVDELELASSVQSSVDRLITTAVSRRSHIWPQKLHPRDLPGPLYALYSVNDVFVFPEDGGMPSVIALVRPALCYTAETWVYTATMSKTLRTVHRALERTLLRYNCEQGLADILTPYCRIGTGKTLVFIGINVFATEPSFYLVQEETRRIAAKEPELIPPTLNTETKWKLQVLEGSTNLS</sequence>
<evidence type="ECO:0000259" key="2">
    <source>
        <dbReference type="Pfam" id="PF23936"/>
    </source>
</evidence>
<feature type="domain" description="ELP1 three-helical bundle" evidence="2">
    <location>
        <begin position="58"/>
        <end position="213"/>
    </location>
</feature>
<reference evidence="3 4" key="1">
    <citation type="submission" date="2013-12" db="EMBL/GenBank/DDBJ databases">
        <title>Draft genome of the parsitic nematode Ancylostoma duodenale.</title>
        <authorList>
            <person name="Mitreva M."/>
        </authorList>
    </citation>
    <scope>NUCLEOTIDE SEQUENCE [LARGE SCALE GENOMIC DNA]</scope>
    <source>
        <strain evidence="3 4">Zhejiang</strain>
    </source>
</reference>
<dbReference type="Proteomes" id="UP000054047">
    <property type="component" value="Unassembled WGS sequence"/>
</dbReference>
<dbReference type="OrthoDB" id="40048at2759"/>
<dbReference type="PANTHER" id="PTHR12747:SF0">
    <property type="entry name" value="ELONGATOR COMPLEX PROTEIN 1"/>
    <property type="match status" value="1"/>
</dbReference>